<dbReference type="EC" id="1.5.-.-" evidence="10"/>
<keyword evidence="2 10" id="KW-0489">Methyltransferase</keyword>
<keyword evidence="8 10" id="KW-0560">Oxidoreductase</keyword>
<protein>
    <recommendedName>
        <fullName evidence="10">tRNA 5-methylaminomethyl-2-thiouridine biosynthesis bifunctional protein MnmC</fullName>
        <shortName evidence="10">tRNA mnm(5)s(2)U biosynthesis bifunctional protein</shortName>
    </recommendedName>
    <domain>
        <recommendedName>
            <fullName evidence="10">tRNA (mnm(5)s(2)U34)-methyltransferase</fullName>
            <ecNumber evidence="10">2.1.1.61</ecNumber>
        </recommendedName>
    </domain>
    <domain>
        <recommendedName>
            <fullName evidence="10">FAD-dependent cmnm(5)s(2)U34 oxidoreductase</fullName>
            <ecNumber evidence="10">1.5.-.-</ecNumber>
        </recommendedName>
    </domain>
</protein>
<evidence type="ECO:0000256" key="3">
    <source>
        <dbReference type="ARBA" id="ARBA00022630"/>
    </source>
</evidence>
<dbReference type="InterPro" id="IPR036188">
    <property type="entry name" value="FAD/NAD-bd_sf"/>
</dbReference>
<comment type="catalytic activity">
    <reaction evidence="10">
        <text>5-aminomethyl-2-thiouridine(34) in tRNA + S-adenosyl-L-methionine = 5-methylaminomethyl-2-thiouridine(34) in tRNA + S-adenosyl-L-homocysteine + H(+)</text>
        <dbReference type="Rhea" id="RHEA:19569"/>
        <dbReference type="Rhea" id="RHEA-COMP:10195"/>
        <dbReference type="Rhea" id="RHEA-COMP:10197"/>
        <dbReference type="ChEBI" id="CHEBI:15378"/>
        <dbReference type="ChEBI" id="CHEBI:57856"/>
        <dbReference type="ChEBI" id="CHEBI:59789"/>
        <dbReference type="ChEBI" id="CHEBI:74454"/>
        <dbReference type="ChEBI" id="CHEBI:74455"/>
        <dbReference type="EC" id="2.1.1.61"/>
    </reaction>
</comment>
<dbReference type="NCBIfam" id="TIGR03197">
    <property type="entry name" value="MnmC_Cterm"/>
    <property type="match status" value="1"/>
</dbReference>
<evidence type="ECO:0000256" key="5">
    <source>
        <dbReference type="ARBA" id="ARBA00022691"/>
    </source>
</evidence>
<dbReference type="InterPro" id="IPR029063">
    <property type="entry name" value="SAM-dependent_MTases_sf"/>
</dbReference>
<feature type="domain" description="MnmC-like methyltransferase" evidence="12">
    <location>
        <begin position="119"/>
        <end position="240"/>
    </location>
</feature>
<feature type="region of interest" description="tRNA (mnm(5)s(2)U34)-methyltransferase" evidence="10">
    <location>
        <begin position="1"/>
        <end position="242"/>
    </location>
</feature>
<dbReference type="InterPro" id="IPR023032">
    <property type="entry name" value="tRNA_MAMT_biosynth_bifunc_MnmC"/>
</dbReference>
<comment type="similarity">
    <text evidence="10">In the C-terminal section; belongs to the DAO family.</text>
</comment>
<sequence>MQQSPLPPATEPAELIWRDGVPESATFGDVYFNREDGLAEVRHVFVGPSQLPERFRQVSAQGHFVIAESGFGTGLNFLAAWSEWMTQRPLDDNAVLHFVSVERYPLTRSDLVTALSHWPELRQLADELIELYPPLIKGTHRLVLAGGKIRLTLHFGEIADALQQLTFKADAWFLDGFTPSQNPEMWHRDVIDLVAQHSKTGTTLATFTSSGEVRRSLTDSGFSLMILPGFGYKRDMLAGQFSAMQPVKRTGLAEPVAIIGAGIAGTALAWNLANRGVSVLLIDQAPEPGSAASGNPQGALYVKLGVEYNTQTELAATALSFSQRFYGAWQSDFWHPTGLLQLASNPQEADRQRRFCERNNYPSDLMVPVDAIEASQIAGIPIRHPGLWFPGSGWLAPAEACARLTTHPRIKTQFDCQIASLQPCNNQWCIRTDRGEDLHAQSVVIAGGHEAAKLVPLPGELKLKPIRGQTTQLPEPLFNLPRTVICGSRYLNPGINGNATTGATFDLRDNNPTPTVASNQENLEALREMLPATSTSNAPDADQLEGRVAFRCTTHDYQPVAGLLQGSDGAPVDGLYLMTGLGSKGLAWAPLLAEYLGDVITDQPRCLSSRLAKPLETRRLYRT</sequence>
<keyword evidence="6 10" id="KW-0819">tRNA processing</keyword>
<evidence type="ECO:0000256" key="7">
    <source>
        <dbReference type="ARBA" id="ARBA00022827"/>
    </source>
</evidence>
<keyword evidence="3 10" id="KW-0285">Flavoprotein</keyword>
<dbReference type="InterPro" id="IPR006076">
    <property type="entry name" value="FAD-dep_OxRdtase"/>
</dbReference>
<evidence type="ECO:0000256" key="4">
    <source>
        <dbReference type="ARBA" id="ARBA00022679"/>
    </source>
</evidence>
<evidence type="ECO:0000256" key="2">
    <source>
        <dbReference type="ARBA" id="ARBA00022603"/>
    </source>
</evidence>
<evidence type="ECO:0000313" key="14">
    <source>
        <dbReference type="Proteomes" id="UP000050416"/>
    </source>
</evidence>
<dbReference type="GO" id="GO:0050660">
    <property type="term" value="F:flavin adenine dinucleotide binding"/>
    <property type="evidence" value="ECO:0007669"/>
    <property type="project" value="UniProtKB-UniRule"/>
</dbReference>
<dbReference type="Pfam" id="PF01266">
    <property type="entry name" value="DAO"/>
    <property type="match status" value="1"/>
</dbReference>
<dbReference type="InterPro" id="IPR017610">
    <property type="entry name" value="tRNA_S-uridine_synth_MnmC_C"/>
</dbReference>
<comment type="cofactor">
    <cofactor evidence="10">
        <name>FAD</name>
        <dbReference type="ChEBI" id="CHEBI:57692"/>
    </cofactor>
</comment>
<dbReference type="NCBIfam" id="NF002481">
    <property type="entry name" value="PRK01747.1-2"/>
    <property type="match status" value="1"/>
</dbReference>
<dbReference type="InterPro" id="IPR047785">
    <property type="entry name" value="tRNA_MNMC2"/>
</dbReference>
<evidence type="ECO:0000313" key="13">
    <source>
        <dbReference type="EMBL" id="KPQ27692.1"/>
    </source>
</evidence>
<dbReference type="EMBL" id="LJZQ01000024">
    <property type="protein sequence ID" value="KPQ27692.1"/>
    <property type="molecule type" value="Genomic_DNA"/>
</dbReference>
<dbReference type="SUPFAM" id="SSF54373">
    <property type="entry name" value="FAD-linked reductases, C-terminal domain"/>
    <property type="match status" value="1"/>
</dbReference>
<keyword evidence="4 10" id="KW-0808">Transferase</keyword>
<dbReference type="PANTHER" id="PTHR13847:SF283">
    <property type="entry name" value="TRNA 5-METHYLAMINOMETHYL-2-THIOURIDINE BIOSYNTHESIS BIFUNCTIONAL PROTEIN MNMC"/>
    <property type="match status" value="1"/>
</dbReference>
<dbReference type="HAMAP" id="MF_01102">
    <property type="entry name" value="MnmC"/>
    <property type="match status" value="1"/>
</dbReference>
<comment type="function">
    <text evidence="10">Catalyzes the last two steps in the biosynthesis of 5-methylaminomethyl-2-thiouridine (mnm(5)s(2)U) at the wobble position (U34) in tRNA. Catalyzes the FAD-dependent demodification of cmnm(5)s(2)U34 to nm(5)s(2)U34, followed by the transfer of a methyl group from S-adenosyl-L-methionine to nm(5)s(2)U34, to form mnm(5)s(2)U34.</text>
</comment>
<comment type="similarity">
    <text evidence="10">In the N-terminal section; belongs to the methyltransferase superfamily. tRNA (mnm(5)s(2)U34)-methyltransferase family.</text>
</comment>
<dbReference type="AlphaFoldDB" id="A0A0P7ZEJ1"/>
<dbReference type="Gene3D" id="3.40.50.150">
    <property type="entry name" value="Vaccinia Virus protein VP39"/>
    <property type="match status" value="1"/>
</dbReference>
<dbReference type="GO" id="GO:0016645">
    <property type="term" value="F:oxidoreductase activity, acting on the CH-NH group of donors"/>
    <property type="evidence" value="ECO:0007669"/>
    <property type="project" value="InterPro"/>
</dbReference>
<keyword evidence="9 10" id="KW-0511">Multifunctional enzyme</keyword>
<organism evidence="13 14">
    <name type="scientific">Marinobacter excellens HL-55</name>
    <dbReference type="NCBI Taxonomy" id="1305731"/>
    <lineage>
        <taxon>Bacteria</taxon>
        <taxon>Pseudomonadati</taxon>
        <taxon>Pseudomonadota</taxon>
        <taxon>Gammaproteobacteria</taxon>
        <taxon>Pseudomonadales</taxon>
        <taxon>Marinobacteraceae</taxon>
        <taxon>Marinobacter</taxon>
    </lineage>
</organism>
<dbReference type="STRING" id="1305731.GCA_000934705_01075"/>
<proteinExistence type="inferred from homology"/>
<dbReference type="PANTHER" id="PTHR13847">
    <property type="entry name" value="SARCOSINE DEHYDROGENASE-RELATED"/>
    <property type="match status" value="1"/>
</dbReference>
<keyword evidence="1 10" id="KW-0963">Cytoplasm</keyword>
<dbReference type="SUPFAM" id="SSF51905">
    <property type="entry name" value="FAD/NAD(P)-binding domain"/>
    <property type="match status" value="1"/>
</dbReference>
<keyword evidence="5 10" id="KW-0949">S-adenosyl-L-methionine</keyword>
<comment type="subcellular location">
    <subcellularLocation>
        <location evidence="10">Cytoplasm</location>
    </subcellularLocation>
</comment>
<evidence type="ECO:0000256" key="1">
    <source>
        <dbReference type="ARBA" id="ARBA00022490"/>
    </source>
</evidence>
<dbReference type="GO" id="GO:0005737">
    <property type="term" value="C:cytoplasm"/>
    <property type="evidence" value="ECO:0007669"/>
    <property type="project" value="UniProtKB-SubCell"/>
</dbReference>
<dbReference type="Gene3D" id="3.30.9.10">
    <property type="entry name" value="D-Amino Acid Oxidase, subunit A, domain 2"/>
    <property type="match status" value="1"/>
</dbReference>
<dbReference type="GO" id="GO:0032259">
    <property type="term" value="P:methylation"/>
    <property type="evidence" value="ECO:0007669"/>
    <property type="project" value="UniProtKB-KW"/>
</dbReference>
<dbReference type="GO" id="GO:0002097">
    <property type="term" value="P:tRNA wobble base modification"/>
    <property type="evidence" value="ECO:0007669"/>
    <property type="project" value="UniProtKB-UniRule"/>
</dbReference>
<accession>A0A0P7ZEJ1</accession>
<feature type="domain" description="FAD dependent oxidoreductase" evidence="11">
    <location>
        <begin position="256"/>
        <end position="598"/>
    </location>
</feature>
<feature type="region of interest" description="FAD-dependent cmnm(5)s(2)U34 oxidoreductase" evidence="10">
    <location>
        <begin position="259"/>
        <end position="623"/>
    </location>
</feature>
<dbReference type="PATRIC" id="fig|1305731.5.peg.1237"/>
<dbReference type="GO" id="GO:0004808">
    <property type="term" value="F:tRNA (5-methylaminomethyl-2-thiouridylate)(34)-methyltransferase activity"/>
    <property type="evidence" value="ECO:0007669"/>
    <property type="project" value="UniProtKB-EC"/>
</dbReference>
<reference evidence="13 14" key="1">
    <citation type="submission" date="2015-09" db="EMBL/GenBank/DDBJ databases">
        <title>Identification and resolution of microdiversity through metagenomic sequencing of parallel consortia.</title>
        <authorList>
            <person name="Nelson W.C."/>
            <person name="Romine M.F."/>
            <person name="Lindemann S.R."/>
        </authorList>
    </citation>
    <scope>NUCLEOTIDE SEQUENCE [LARGE SCALE GENOMIC DNA]</scope>
    <source>
        <strain evidence="13">HL-55</strain>
    </source>
</reference>
<evidence type="ECO:0000259" key="11">
    <source>
        <dbReference type="Pfam" id="PF01266"/>
    </source>
</evidence>
<dbReference type="Proteomes" id="UP000050416">
    <property type="component" value="Unassembled WGS sequence"/>
</dbReference>
<evidence type="ECO:0000256" key="6">
    <source>
        <dbReference type="ARBA" id="ARBA00022694"/>
    </source>
</evidence>
<dbReference type="Gene3D" id="3.50.50.60">
    <property type="entry name" value="FAD/NAD(P)-binding domain"/>
    <property type="match status" value="1"/>
</dbReference>
<keyword evidence="7 10" id="KW-0274">FAD</keyword>
<dbReference type="Pfam" id="PF05430">
    <property type="entry name" value="Methyltransf_30"/>
    <property type="match status" value="1"/>
</dbReference>
<evidence type="ECO:0000256" key="10">
    <source>
        <dbReference type="HAMAP-Rule" id="MF_01102"/>
    </source>
</evidence>
<dbReference type="InterPro" id="IPR008471">
    <property type="entry name" value="MnmC-like_methylTransf"/>
</dbReference>
<dbReference type="OrthoDB" id="9786494at2"/>
<comment type="caution">
    <text evidence="13">The sequence shown here is derived from an EMBL/GenBank/DDBJ whole genome shotgun (WGS) entry which is preliminary data.</text>
</comment>
<evidence type="ECO:0000256" key="8">
    <source>
        <dbReference type="ARBA" id="ARBA00023002"/>
    </source>
</evidence>
<evidence type="ECO:0000256" key="9">
    <source>
        <dbReference type="ARBA" id="ARBA00023268"/>
    </source>
</evidence>
<gene>
    <name evidence="10 13" type="primary">mnmC</name>
    <name evidence="13" type="ORF">HLUCCX14_13800</name>
</gene>
<dbReference type="EC" id="2.1.1.61" evidence="10"/>
<name>A0A0P7ZEJ1_9GAMM</name>
<dbReference type="NCBIfam" id="NF033855">
    <property type="entry name" value="tRNA_MNMC2"/>
    <property type="match status" value="1"/>
</dbReference>
<evidence type="ECO:0000259" key="12">
    <source>
        <dbReference type="Pfam" id="PF05430"/>
    </source>
</evidence>